<dbReference type="GO" id="GO:0003677">
    <property type="term" value="F:DNA binding"/>
    <property type="evidence" value="ECO:0007669"/>
    <property type="project" value="UniProtKB-KW"/>
</dbReference>
<dbReference type="AlphaFoldDB" id="A0A5A7QZK0"/>
<comment type="caution">
    <text evidence="1">The sequence shown here is derived from an EMBL/GenBank/DDBJ whole genome shotgun (WGS) entry which is preliminary data.</text>
</comment>
<organism evidence="1 2">
    <name type="scientific">Striga asiatica</name>
    <name type="common">Asiatic witchweed</name>
    <name type="synonym">Buchnera asiatica</name>
    <dbReference type="NCBI Taxonomy" id="4170"/>
    <lineage>
        <taxon>Eukaryota</taxon>
        <taxon>Viridiplantae</taxon>
        <taxon>Streptophyta</taxon>
        <taxon>Embryophyta</taxon>
        <taxon>Tracheophyta</taxon>
        <taxon>Spermatophyta</taxon>
        <taxon>Magnoliopsida</taxon>
        <taxon>eudicotyledons</taxon>
        <taxon>Gunneridae</taxon>
        <taxon>Pentapetalae</taxon>
        <taxon>asterids</taxon>
        <taxon>lamiids</taxon>
        <taxon>Lamiales</taxon>
        <taxon>Orobanchaceae</taxon>
        <taxon>Buchnereae</taxon>
        <taxon>Striga</taxon>
    </lineage>
</organism>
<reference evidence="2" key="1">
    <citation type="journal article" date="2019" name="Curr. Biol.">
        <title>Genome Sequence of Striga asiatica Provides Insight into the Evolution of Plant Parasitism.</title>
        <authorList>
            <person name="Yoshida S."/>
            <person name="Kim S."/>
            <person name="Wafula E.K."/>
            <person name="Tanskanen J."/>
            <person name="Kim Y.M."/>
            <person name="Honaas L."/>
            <person name="Yang Z."/>
            <person name="Spallek T."/>
            <person name="Conn C.E."/>
            <person name="Ichihashi Y."/>
            <person name="Cheong K."/>
            <person name="Cui S."/>
            <person name="Der J.P."/>
            <person name="Gundlach H."/>
            <person name="Jiao Y."/>
            <person name="Hori C."/>
            <person name="Ishida J.K."/>
            <person name="Kasahara H."/>
            <person name="Kiba T."/>
            <person name="Kim M.S."/>
            <person name="Koo N."/>
            <person name="Laohavisit A."/>
            <person name="Lee Y.H."/>
            <person name="Lumba S."/>
            <person name="McCourt P."/>
            <person name="Mortimer J.C."/>
            <person name="Mutuku J.M."/>
            <person name="Nomura T."/>
            <person name="Sasaki-Sekimoto Y."/>
            <person name="Seto Y."/>
            <person name="Wang Y."/>
            <person name="Wakatake T."/>
            <person name="Sakakibara H."/>
            <person name="Demura T."/>
            <person name="Yamaguchi S."/>
            <person name="Yoneyama K."/>
            <person name="Manabe R.I."/>
            <person name="Nelson D.C."/>
            <person name="Schulman A.H."/>
            <person name="Timko M.P."/>
            <person name="dePamphilis C.W."/>
            <person name="Choi D."/>
            <person name="Shirasu K."/>
        </authorList>
    </citation>
    <scope>NUCLEOTIDE SEQUENCE [LARGE SCALE GENOMIC DNA]</scope>
    <source>
        <strain evidence="2">cv. UVA1</strain>
    </source>
</reference>
<protein>
    <submittedName>
        <fullName evidence="1">Homeobox protein Hox-A5</fullName>
    </submittedName>
</protein>
<dbReference type="EMBL" id="BKCP01009292">
    <property type="protein sequence ID" value="GER50512.1"/>
    <property type="molecule type" value="Genomic_DNA"/>
</dbReference>
<dbReference type="Proteomes" id="UP000325081">
    <property type="component" value="Unassembled WGS sequence"/>
</dbReference>
<keyword evidence="1" id="KW-0238">DNA-binding</keyword>
<evidence type="ECO:0000313" key="2">
    <source>
        <dbReference type="Proteomes" id="UP000325081"/>
    </source>
</evidence>
<accession>A0A5A7QZK0</accession>
<evidence type="ECO:0000313" key="1">
    <source>
        <dbReference type="EMBL" id="GER50512.1"/>
    </source>
</evidence>
<gene>
    <name evidence="1" type="ORF">STAS_27821</name>
</gene>
<sequence>MTTCSSYDDVLHRYNITVDHRKQAPRATASASPAATSKGVCISGGCKQRLSVVSFVCPRRSQTSNYLRRLVLDIRPPSPSLHHSAIRPPPLPCSTVPSPKASLCDGGCCSLGYGASAADDSGSAEEMVTTTGMVARDMKNVTNGKMGKYKGEKKTKSCCVTPPLLKM</sequence>
<name>A0A5A7QZK0_STRAF</name>
<proteinExistence type="predicted"/>
<keyword evidence="1" id="KW-0371">Homeobox</keyword>
<keyword evidence="2" id="KW-1185">Reference proteome</keyword>